<evidence type="ECO:0000313" key="2">
    <source>
        <dbReference type="EMBL" id="KAK0447604.1"/>
    </source>
</evidence>
<dbReference type="EMBL" id="JAUEPT010000011">
    <property type="protein sequence ID" value="KAK0447604.1"/>
    <property type="molecule type" value="Genomic_DNA"/>
</dbReference>
<proteinExistence type="predicted"/>
<evidence type="ECO:0008006" key="4">
    <source>
        <dbReference type="Google" id="ProtNLM"/>
    </source>
</evidence>
<name>A0AA39MVJ1_9AGAR</name>
<reference evidence="2" key="1">
    <citation type="submission" date="2023-06" db="EMBL/GenBank/DDBJ databases">
        <authorList>
            <consortium name="Lawrence Berkeley National Laboratory"/>
            <person name="Ahrendt S."/>
            <person name="Sahu N."/>
            <person name="Indic B."/>
            <person name="Wong-Bajracharya J."/>
            <person name="Merenyi Z."/>
            <person name="Ke H.-M."/>
            <person name="Monk M."/>
            <person name="Kocsube S."/>
            <person name="Drula E."/>
            <person name="Lipzen A."/>
            <person name="Balint B."/>
            <person name="Henrissat B."/>
            <person name="Andreopoulos B."/>
            <person name="Martin F.M."/>
            <person name="Harder C.B."/>
            <person name="Rigling D."/>
            <person name="Ford K.L."/>
            <person name="Foster G.D."/>
            <person name="Pangilinan J."/>
            <person name="Papanicolaou A."/>
            <person name="Barry K."/>
            <person name="LaButti K."/>
            <person name="Viragh M."/>
            <person name="Koriabine M."/>
            <person name="Yan M."/>
            <person name="Riley R."/>
            <person name="Champramary S."/>
            <person name="Plett K.L."/>
            <person name="Tsai I.J."/>
            <person name="Slot J."/>
            <person name="Sipos G."/>
            <person name="Plett J."/>
            <person name="Nagy L.G."/>
            <person name="Grigoriev I.V."/>
        </authorList>
    </citation>
    <scope>NUCLEOTIDE SEQUENCE</scope>
    <source>
        <strain evidence="2">FPL87.14</strain>
    </source>
</reference>
<evidence type="ECO:0000313" key="3">
    <source>
        <dbReference type="Proteomes" id="UP001175226"/>
    </source>
</evidence>
<accession>A0AA39MVJ1</accession>
<dbReference type="InterPro" id="IPR011009">
    <property type="entry name" value="Kinase-like_dom_sf"/>
</dbReference>
<dbReference type="Pfam" id="PF06293">
    <property type="entry name" value="Kdo"/>
    <property type="match status" value="1"/>
</dbReference>
<evidence type="ECO:0000256" key="1">
    <source>
        <dbReference type="SAM" id="MobiDB-lite"/>
    </source>
</evidence>
<dbReference type="AlphaFoldDB" id="A0AA39MVJ1"/>
<keyword evidence="3" id="KW-1185">Reference proteome</keyword>
<gene>
    <name evidence="2" type="ORF">EV421DRAFT_149578</name>
</gene>
<dbReference type="Proteomes" id="UP001175226">
    <property type="component" value="Unassembled WGS sequence"/>
</dbReference>
<comment type="caution">
    <text evidence="2">The sequence shown here is derived from an EMBL/GenBank/DDBJ whole genome shotgun (WGS) entry which is preliminary data.</text>
</comment>
<protein>
    <recommendedName>
        <fullName evidence="4">Protein kinase domain-containing protein</fullName>
    </recommendedName>
</protein>
<feature type="compositionally biased region" description="Basic and acidic residues" evidence="1">
    <location>
        <begin position="26"/>
        <end position="36"/>
    </location>
</feature>
<sequence length="640" mass="73374">MFAGDLENGFRGMFSKAKFAENLVKDHNLNQRRPETQQDSEQEDLPKTPDPKAKDVRRRVIVREWPRDPKGSIMKATPPGKVAGNNLPLWGATVLDFFRTRRIPDCENLSTISTGSKLCAWMKEIGELEHAKDEIAWAEDEADPEELFPCDMEVLLRDDDLRAPDVQKLFDEKFKIDGDRISSKRYLKFQNHLPLHLLPEKLIVHDPDDTLHVHTGSHRPAEDRSTPRTYKLHLTQETRDAIAKERAKLAAAAEGQPREGRIYATASEEIITGKVKEGPVIEATFAEFLPIPPTPLSTPEAHLYINSCDRLGKGNHSYVYRVAWEIPRSLVMEPYTCLACVEQALFKKLREEEPEAKIDETQPLDYQMEDLMVAIAAKHGGQGKMWIEERTRPGQELEIVDRVHGTKKVGVVLIGGGRHESRTYYEGANRRVPIDVKWTTPGNFCEHEEMRNRAPTTFKVSVGAKLSIENDDHLEREARNYQQFPEHFFQHWSGYNVIPPLHDPTPALAVVPQFYGYYVPEEGEAKDGEYLSPILLLEDCGVPVDVDELDMDDRHECASLLFRMHCEGWLHNSVYPRNILVQHGDMSDWPICRKQEDRRFRLIDFGRSQSFAPEDTSFGNLRAGEEWQCQEMFKILNCRA</sequence>
<dbReference type="SUPFAM" id="SSF56112">
    <property type="entry name" value="Protein kinase-like (PK-like)"/>
    <property type="match status" value="1"/>
</dbReference>
<feature type="region of interest" description="Disordered" evidence="1">
    <location>
        <begin position="26"/>
        <end position="56"/>
    </location>
</feature>
<feature type="compositionally biased region" description="Basic and acidic residues" evidence="1">
    <location>
        <begin position="44"/>
        <end position="54"/>
    </location>
</feature>
<organism evidence="2 3">
    <name type="scientific">Armillaria borealis</name>
    <dbReference type="NCBI Taxonomy" id="47425"/>
    <lineage>
        <taxon>Eukaryota</taxon>
        <taxon>Fungi</taxon>
        <taxon>Dikarya</taxon>
        <taxon>Basidiomycota</taxon>
        <taxon>Agaricomycotina</taxon>
        <taxon>Agaricomycetes</taxon>
        <taxon>Agaricomycetidae</taxon>
        <taxon>Agaricales</taxon>
        <taxon>Marasmiineae</taxon>
        <taxon>Physalacriaceae</taxon>
        <taxon>Armillaria</taxon>
    </lineage>
</organism>